<feature type="domain" description="Non-reducing end beta-L-arabinofuranosidase-like GH127 C-terminal" evidence="3">
    <location>
        <begin position="210"/>
        <end position="304"/>
    </location>
</feature>
<dbReference type="PANTHER" id="PTHR43465:SF2">
    <property type="entry name" value="DUF1680 DOMAIN PROTEIN (AFU_ORTHOLOGUE AFUA_1G08910)"/>
    <property type="match status" value="1"/>
</dbReference>
<proteinExistence type="predicted"/>
<evidence type="ECO:0008006" key="5">
    <source>
        <dbReference type="Google" id="ProtNLM"/>
    </source>
</evidence>
<feature type="non-terminal residue" evidence="4">
    <location>
        <position position="349"/>
    </location>
</feature>
<dbReference type="InterPro" id="IPR012878">
    <property type="entry name" value="Beta-AFase-like_GH127_cat"/>
</dbReference>
<accession>A0A0F8WDY9</accession>
<comment type="caution">
    <text evidence="4">The sequence shown here is derived from an EMBL/GenBank/DDBJ whole genome shotgun (WGS) entry which is preliminary data.</text>
</comment>
<dbReference type="Pfam" id="PF07944">
    <property type="entry name" value="Beta-AFase-like_GH127_cat"/>
    <property type="match status" value="1"/>
</dbReference>
<evidence type="ECO:0000313" key="4">
    <source>
        <dbReference type="EMBL" id="KKK54753.1"/>
    </source>
</evidence>
<dbReference type="InterPro" id="IPR049174">
    <property type="entry name" value="Beta-AFase-like"/>
</dbReference>
<dbReference type="EMBL" id="LAZR01065835">
    <property type="protein sequence ID" value="KKK54753.1"/>
    <property type="molecule type" value="Genomic_DNA"/>
</dbReference>
<name>A0A0F8WDY9_9ZZZZ</name>
<protein>
    <recommendedName>
        <fullName evidence="5">Glycoside hydrolase family 127 protein</fullName>
    </recommendedName>
</protein>
<evidence type="ECO:0000259" key="3">
    <source>
        <dbReference type="Pfam" id="PF20737"/>
    </source>
</evidence>
<feature type="domain" description="Non-reducing end beta-L-arabinofuranosidase-like GH127 middle" evidence="2">
    <location>
        <begin position="96"/>
        <end position="208"/>
    </location>
</feature>
<reference evidence="4" key="1">
    <citation type="journal article" date="2015" name="Nature">
        <title>Complex archaea that bridge the gap between prokaryotes and eukaryotes.</title>
        <authorList>
            <person name="Spang A."/>
            <person name="Saw J.H."/>
            <person name="Jorgensen S.L."/>
            <person name="Zaremba-Niedzwiedzka K."/>
            <person name="Martijn J."/>
            <person name="Lind A.E."/>
            <person name="van Eijk R."/>
            <person name="Schleper C."/>
            <person name="Guy L."/>
            <person name="Ettema T.J."/>
        </authorList>
    </citation>
    <scope>NUCLEOTIDE SEQUENCE</scope>
</reference>
<feature type="domain" description="Non-reducing end beta-L-arabinofuranosidase-like GH127 catalytic" evidence="1">
    <location>
        <begin position="1"/>
        <end position="82"/>
    </location>
</feature>
<sequence length="349" mass="38833">AAISQVMFNHRLFQLHGDARYMDVAERTLYNGFLAGVGLSGEKFFYVNPLESDGRWKFNGGLNERFRWTGCACCPVNVVRYLPIIPGLTYATSDDQIYVNLFIAGTVKVDLKGTTVQLRQQTRYPWDGQVKIAVDPEKPSTFALKVRIPGWARNQPVPSDLYRYEDDEKPAVKLAINGKTTAIELDKGYAVVRRQWSKGDVVTLDMDMPVRRVVSHSKVKDNVGRFAVERGPIVYCAEGADNDGKVLRKVPGPDVSFQLIPQPDLLGGITQIEMTPKEEGDPLTLIPYYAWCHRGANEMAVWLPEDSKLVPQPTIASEARASASFCFPPDSTLAINDQIEPPNSADLAL</sequence>
<dbReference type="AlphaFoldDB" id="A0A0F8WDY9"/>
<evidence type="ECO:0000259" key="2">
    <source>
        <dbReference type="Pfam" id="PF20736"/>
    </source>
</evidence>
<feature type="non-terminal residue" evidence="4">
    <location>
        <position position="1"/>
    </location>
</feature>
<dbReference type="PANTHER" id="PTHR43465">
    <property type="entry name" value="DUF1680 DOMAIN PROTEIN (AFU_ORTHOLOGUE AFUA_1G08910)"/>
    <property type="match status" value="1"/>
</dbReference>
<gene>
    <name evidence="4" type="ORF">LCGC14_3081530</name>
</gene>
<organism evidence="4">
    <name type="scientific">marine sediment metagenome</name>
    <dbReference type="NCBI Taxonomy" id="412755"/>
    <lineage>
        <taxon>unclassified sequences</taxon>
        <taxon>metagenomes</taxon>
        <taxon>ecological metagenomes</taxon>
    </lineage>
</organism>
<evidence type="ECO:0000259" key="1">
    <source>
        <dbReference type="Pfam" id="PF07944"/>
    </source>
</evidence>
<dbReference type="InterPro" id="IPR049049">
    <property type="entry name" value="Beta-AFase-like_GH127_C"/>
</dbReference>
<dbReference type="InterPro" id="IPR049046">
    <property type="entry name" value="Beta-AFase-like_GH127_middle"/>
</dbReference>
<dbReference type="Pfam" id="PF20737">
    <property type="entry name" value="Glyco_hydro127C"/>
    <property type="match status" value="1"/>
</dbReference>
<dbReference type="Pfam" id="PF20736">
    <property type="entry name" value="Glyco_hydro127M"/>
    <property type="match status" value="1"/>
</dbReference>